<evidence type="ECO:0000313" key="3">
    <source>
        <dbReference type="Proteomes" id="UP000607653"/>
    </source>
</evidence>
<comment type="caution">
    <text evidence="2">The sequence shown here is derived from an EMBL/GenBank/DDBJ whole genome shotgun (WGS) entry which is preliminary data.</text>
</comment>
<sequence>MDAKLGGPFHNDGWNAAVVHARYGDATGTTTTYVAGHRLDPHANSECESEPATWRPKLKPKPSAGSPRHLDDQNPNWVVNNNQEGTYTIEARDPTYVPFEETN</sequence>
<keyword evidence="3" id="KW-1185">Reference proteome</keyword>
<dbReference type="AlphaFoldDB" id="A0A822YJQ1"/>
<reference evidence="2 3" key="1">
    <citation type="journal article" date="2020" name="Mol. Biol. Evol.">
        <title>Distinct Expression and Methylation Patterns for Genes with Different Fates following a Single Whole-Genome Duplication in Flowering Plants.</title>
        <authorList>
            <person name="Shi T."/>
            <person name="Rahmani R.S."/>
            <person name="Gugger P.F."/>
            <person name="Wang M."/>
            <person name="Li H."/>
            <person name="Zhang Y."/>
            <person name="Li Z."/>
            <person name="Wang Q."/>
            <person name="Van de Peer Y."/>
            <person name="Marchal K."/>
            <person name="Chen J."/>
        </authorList>
    </citation>
    <scope>NUCLEOTIDE SEQUENCE [LARGE SCALE GENOMIC DNA]</scope>
    <source>
        <tissue evidence="2">Leaf</tissue>
    </source>
</reference>
<feature type="compositionally biased region" description="Polar residues" evidence="1">
    <location>
        <begin position="73"/>
        <end position="86"/>
    </location>
</feature>
<name>A0A822YJQ1_NELNU</name>
<evidence type="ECO:0000256" key="1">
    <source>
        <dbReference type="SAM" id="MobiDB-lite"/>
    </source>
</evidence>
<organism evidence="2 3">
    <name type="scientific">Nelumbo nucifera</name>
    <name type="common">Sacred lotus</name>
    <dbReference type="NCBI Taxonomy" id="4432"/>
    <lineage>
        <taxon>Eukaryota</taxon>
        <taxon>Viridiplantae</taxon>
        <taxon>Streptophyta</taxon>
        <taxon>Embryophyta</taxon>
        <taxon>Tracheophyta</taxon>
        <taxon>Spermatophyta</taxon>
        <taxon>Magnoliopsida</taxon>
        <taxon>Proteales</taxon>
        <taxon>Nelumbonaceae</taxon>
        <taxon>Nelumbo</taxon>
    </lineage>
</organism>
<gene>
    <name evidence="2" type="ORF">HUJ06_011661</name>
</gene>
<dbReference type="EMBL" id="DUZY01000003">
    <property type="protein sequence ID" value="DAD32810.1"/>
    <property type="molecule type" value="Genomic_DNA"/>
</dbReference>
<protein>
    <submittedName>
        <fullName evidence="2">Uncharacterized protein</fullName>
    </submittedName>
</protein>
<accession>A0A822YJQ1</accession>
<proteinExistence type="predicted"/>
<dbReference type="Proteomes" id="UP000607653">
    <property type="component" value="Unassembled WGS sequence"/>
</dbReference>
<evidence type="ECO:0000313" key="2">
    <source>
        <dbReference type="EMBL" id="DAD32810.1"/>
    </source>
</evidence>
<feature type="region of interest" description="Disordered" evidence="1">
    <location>
        <begin position="40"/>
        <end position="103"/>
    </location>
</feature>